<dbReference type="AlphaFoldDB" id="A0A5R8KGI5"/>
<keyword evidence="3" id="KW-1185">Reference proteome</keyword>
<organism evidence="2 3">
    <name type="scientific">Phragmitibacter flavus</name>
    <dbReference type="NCBI Taxonomy" id="2576071"/>
    <lineage>
        <taxon>Bacteria</taxon>
        <taxon>Pseudomonadati</taxon>
        <taxon>Verrucomicrobiota</taxon>
        <taxon>Verrucomicrobiia</taxon>
        <taxon>Verrucomicrobiales</taxon>
        <taxon>Verrucomicrobiaceae</taxon>
        <taxon>Phragmitibacter</taxon>
    </lineage>
</organism>
<accession>A0A5R8KGI5</accession>
<protein>
    <submittedName>
        <fullName evidence="2">LamG domain-containing protein</fullName>
    </submittedName>
</protein>
<dbReference type="RefSeq" id="WP_138085628.1">
    <property type="nucleotide sequence ID" value="NZ_VAUV01000005.1"/>
</dbReference>
<dbReference type="OrthoDB" id="186024at2"/>
<feature type="compositionally biased region" description="Low complexity" evidence="1">
    <location>
        <begin position="53"/>
        <end position="68"/>
    </location>
</feature>
<sequence length="329" mass="34792">MKPFPITFNTSRIAAFCSTLIGLLLVPTTQAATVLYYQFGGTAGSNATSVTDSSGNNLTGTGSSSGTGAVLPQYNSSTPGLTILDGLNGPVINSNNTTSVKFENAGVNDATPVYNTGRGGRIAVTSPLFEPVDSTTPFSFTLEMFVRVEDNVQFASLAGKERNGGPTWLLDTNNVGNAAPNVESIDSQLRLRVDHQVLANTSGDGFNQNIGSNSNGLFGDGEWHHVAITFDDSTNTFTFYKDYALAGSGQISAVGVQDLVYNGGAFFLGNAGGGRAFDGWMDEVRFSNSILTTDQFLRAIPEPMTASLLIIGATSCLLRRQRARDHKLA</sequence>
<name>A0A5R8KGI5_9BACT</name>
<gene>
    <name evidence="2" type="ORF">FEM03_07760</name>
</gene>
<comment type="caution">
    <text evidence="2">The sequence shown here is derived from an EMBL/GenBank/DDBJ whole genome shotgun (WGS) entry which is preliminary data.</text>
</comment>
<dbReference type="Pfam" id="PF13385">
    <property type="entry name" value="Laminin_G_3"/>
    <property type="match status" value="1"/>
</dbReference>
<dbReference type="EMBL" id="VAUV01000005">
    <property type="protein sequence ID" value="TLD71414.1"/>
    <property type="molecule type" value="Genomic_DNA"/>
</dbReference>
<dbReference type="Proteomes" id="UP000306196">
    <property type="component" value="Unassembled WGS sequence"/>
</dbReference>
<dbReference type="InterPro" id="IPR013320">
    <property type="entry name" value="ConA-like_dom_sf"/>
</dbReference>
<feature type="region of interest" description="Disordered" evidence="1">
    <location>
        <begin position="49"/>
        <end position="71"/>
    </location>
</feature>
<dbReference type="SUPFAM" id="SSF49899">
    <property type="entry name" value="Concanavalin A-like lectins/glucanases"/>
    <property type="match status" value="1"/>
</dbReference>
<dbReference type="Gene3D" id="2.60.120.200">
    <property type="match status" value="1"/>
</dbReference>
<evidence type="ECO:0000313" key="3">
    <source>
        <dbReference type="Proteomes" id="UP000306196"/>
    </source>
</evidence>
<evidence type="ECO:0000256" key="1">
    <source>
        <dbReference type="SAM" id="MobiDB-lite"/>
    </source>
</evidence>
<proteinExistence type="predicted"/>
<reference evidence="2 3" key="1">
    <citation type="submission" date="2019-05" db="EMBL/GenBank/DDBJ databases">
        <title>Verrucobacter flavum gen. nov., sp. nov. a new member of the family Verrucomicrobiaceae.</title>
        <authorList>
            <person name="Szuroczki S."/>
            <person name="Abbaszade G."/>
            <person name="Szabo A."/>
            <person name="Felfoldi T."/>
            <person name="Schumann P."/>
            <person name="Boka K."/>
            <person name="Keki Z."/>
            <person name="Toumi M."/>
            <person name="Toth E."/>
        </authorList>
    </citation>
    <scope>NUCLEOTIDE SEQUENCE [LARGE SCALE GENOMIC DNA]</scope>
    <source>
        <strain evidence="2 3">MG-N-17</strain>
    </source>
</reference>
<evidence type="ECO:0000313" key="2">
    <source>
        <dbReference type="EMBL" id="TLD71414.1"/>
    </source>
</evidence>